<dbReference type="Gene3D" id="3.75.10.10">
    <property type="entry name" value="L-arginine/glycine Amidinotransferase, Chain A"/>
    <property type="match status" value="1"/>
</dbReference>
<dbReference type="Pfam" id="PF02274">
    <property type="entry name" value="ADI"/>
    <property type="match status" value="1"/>
</dbReference>
<keyword evidence="4" id="KW-0378">Hydrolase</keyword>
<protein>
    <recommendedName>
        <fullName evidence="3">arginine deiminase</fullName>
        <ecNumber evidence="3">3.5.3.6</ecNumber>
    </recommendedName>
</protein>
<evidence type="ECO:0000256" key="2">
    <source>
        <dbReference type="ARBA" id="ARBA00010206"/>
    </source>
</evidence>
<dbReference type="OrthoDB" id="9807502at2"/>
<dbReference type="EC" id="3.5.3.6" evidence="3"/>
<accession>A0A1I7NM60</accession>
<evidence type="ECO:0000313" key="6">
    <source>
        <dbReference type="EMBL" id="SFV35743.1"/>
    </source>
</evidence>
<comment type="catalytic activity">
    <reaction evidence="5">
        <text>L-arginine + H2O = L-citrulline + NH4(+)</text>
        <dbReference type="Rhea" id="RHEA:19597"/>
        <dbReference type="ChEBI" id="CHEBI:15377"/>
        <dbReference type="ChEBI" id="CHEBI:28938"/>
        <dbReference type="ChEBI" id="CHEBI:32682"/>
        <dbReference type="ChEBI" id="CHEBI:57743"/>
        <dbReference type="EC" id="3.5.3.6"/>
    </reaction>
</comment>
<dbReference type="PANTHER" id="PTHR47271">
    <property type="entry name" value="ARGININE DEIMINASE"/>
    <property type="match status" value="1"/>
</dbReference>
<dbReference type="SUPFAM" id="SSF55909">
    <property type="entry name" value="Pentein"/>
    <property type="match status" value="2"/>
</dbReference>
<gene>
    <name evidence="6" type="ORF">SAMN05660895_2304</name>
</gene>
<dbReference type="RefSeq" id="WP_092460638.1">
    <property type="nucleotide sequence ID" value="NZ_FPCJ01000001.1"/>
</dbReference>
<sequence length="480" mass="55568">MRDKKVFVNAEISTLKRLLIHSPDSGLGKVVPSKAQDWLFEDIVHLDQMRRNEYDYFVKILLYFLDTKKIKGRVREIDHPAQQRNFYKPGHPDFHHSDKVIEFESLLIDILDDEEIRPTLIASVCAIEGCTYQIEQQLMRLPSIELAKTLLNGTLPDNHQMIFAPLPNLIFTRDLGVVIKDHIILNKPAKLPRVREALIAKYLFYHHPYFEQYHNRIIELPNSEYHFLLPDGEKDYKRVTLEGGDIMMVSPDHVLIGCSERTTMYAANQLTRLLFEKNLVSKATVIKIPPKRQFMHIDTIFTQVKKDTWVLLGSLSREGEELEKKEILESLLDTHVSDQLVILQFTRGREDKPVRFDYLEDLLDDISQNDLRCSSPTRFIYSGNNEFPYGDREQWTDSCNVLAIREGVVLGYDRNTRTAEAFQQAGFQVICAEQLIEAFEQQTLQPDELQDTLILIPSAELSRARGGPHCMSMPLLRESI</sequence>
<evidence type="ECO:0000256" key="4">
    <source>
        <dbReference type="ARBA" id="ARBA00022801"/>
    </source>
</evidence>
<comment type="pathway">
    <text evidence="1">Amino-acid degradation; L-arginine degradation via ADI pathway; carbamoyl phosphate from L-arginine: step 1/2.</text>
</comment>
<dbReference type="GO" id="GO:0016990">
    <property type="term" value="F:arginine deiminase activity"/>
    <property type="evidence" value="ECO:0007669"/>
    <property type="project" value="UniProtKB-EC"/>
</dbReference>
<dbReference type="GO" id="GO:0019546">
    <property type="term" value="P:L-arginine deiminase pathway"/>
    <property type="evidence" value="ECO:0007669"/>
    <property type="project" value="TreeGrafter"/>
</dbReference>
<evidence type="ECO:0000256" key="5">
    <source>
        <dbReference type="ARBA" id="ARBA00049429"/>
    </source>
</evidence>
<dbReference type="EMBL" id="FPCJ01000001">
    <property type="protein sequence ID" value="SFV35743.1"/>
    <property type="molecule type" value="Genomic_DNA"/>
</dbReference>
<evidence type="ECO:0000256" key="3">
    <source>
        <dbReference type="ARBA" id="ARBA00012171"/>
    </source>
</evidence>
<reference evidence="7" key="1">
    <citation type="submission" date="2016-10" db="EMBL/GenBank/DDBJ databases">
        <authorList>
            <person name="Varghese N."/>
            <person name="Submissions S."/>
        </authorList>
    </citation>
    <scope>NUCLEOTIDE SEQUENCE [LARGE SCALE GENOMIC DNA]</scope>
    <source>
        <strain evidence="7">DSM 14807</strain>
    </source>
</reference>
<dbReference type="InterPro" id="IPR003876">
    <property type="entry name" value="Arg_deiminase"/>
</dbReference>
<dbReference type="Proteomes" id="UP000199537">
    <property type="component" value="Unassembled WGS sequence"/>
</dbReference>
<evidence type="ECO:0000256" key="1">
    <source>
        <dbReference type="ARBA" id="ARBA00005213"/>
    </source>
</evidence>
<organism evidence="6 7">
    <name type="scientific">Thermoflavifilum thermophilum</name>
    <dbReference type="NCBI Taxonomy" id="1393122"/>
    <lineage>
        <taxon>Bacteria</taxon>
        <taxon>Pseudomonadati</taxon>
        <taxon>Bacteroidota</taxon>
        <taxon>Chitinophagia</taxon>
        <taxon>Chitinophagales</taxon>
        <taxon>Chitinophagaceae</taxon>
        <taxon>Thermoflavifilum</taxon>
    </lineage>
</organism>
<dbReference type="PANTHER" id="PTHR47271:SF2">
    <property type="entry name" value="ARGININE DEIMINASE"/>
    <property type="match status" value="1"/>
</dbReference>
<dbReference type="AlphaFoldDB" id="A0A1I7NM60"/>
<name>A0A1I7NM60_9BACT</name>
<dbReference type="STRING" id="1393122.SAMN05660895_2304"/>
<keyword evidence="7" id="KW-1185">Reference proteome</keyword>
<proteinExistence type="inferred from homology"/>
<dbReference type="PRINTS" id="PR01466">
    <property type="entry name" value="ARGDEIMINASE"/>
</dbReference>
<comment type="similarity">
    <text evidence="2">Belongs to the arginine deiminase family.</text>
</comment>
<evidence type="ECO:0000313" key="7">
    <source>
        <dbReference type="Proteomes" id="UP000199537"/>
    </source>
</evidence>